<evidence type="ECO:0000256" key="9">
    <source>
        <dbReference type="SAM" id="SignalP"/>
    </source>
</evidence>
<organism evidence="11 12">
    <name type="scientific">Pontibacillus yanchengensis</name>
    <dbReference type="NCBI Taxonomy" id="462910"/>
    <lineage>
        <taxon>Bacteria</taxon>
        <taxon>Bacillati</taxon>
        <taxon>Bacillota</taxon>
        <taxon>Bacilli</taxon>
        <taxon>Bacillales</taxon>
        <taxon>Bacillaceae</taxon>
        <taxon>Pontibacillus</taxon>
    </lineage>
</organism>
<dbReference type="GO" id="GO:0009055">
    <property type="term" value="F:electron transfer activity"/>
    <property type="evidence" value="ECO:0007669"/>
    <property type="project" value="InterPro"/>
</dbReference>
<feature type="chain" id="PRO_5039225085" evidence="9">
    <location>
        <begin position="19"/>
        <end position="131"/>
    </location>
</feature>
<feature type="binding site" description="covalent" evidence="6">
    <location>
        <position position="74"/>
    </location>
    <ligand>
        <name>heme c</name>
        <dbReference type="ChEBI" id="CHEBI:61717"/>
    </ligand>
</feature>
<dbReference type="PANTHER" id="PTHR37823:SF3">
    <property type="entry name" value="CYTOCHROME C-551"/>
    <property type="match status" value="1"/>
</dbReference>
<accession>A0A6I4ZYJ3</accession>
<dbReference type="InterPro" id="IPR054782">
    <property type="entry name" value="Cytochro_C551"/>
</dbReference>
<dbReference type="OrthoDB" id="7933886at2"/>
<dbReference type="PANTHER" id="PTHR37823">
    <property type="entry name" value="CYTOCHROME C-553-LIKE"/>
    <property type="match status" value="1"/>
</dbReference>
<evidence type="ECO:0000313" key="11">
    <source>
        <dbReference type="EMBL" id="MYL33986.1"/>
    </source>
</evidence>
<dbReference type="GO" id="GO:0016020">
    <property type="term" value="C:membrane"/>
    <property type="evidence" value="ECO:0007669"/>
    <property type="project" value="InterPro"/>
</dbReference>
<dbReference type="Pfam" id="PF13442">
    <property type="entry name" value="Cytochrome_CBB3"/>
    <property type="match status" value="1"/>
</dbReference>
<dbReference type="NCBIfam" id="NF045774">
    <property type="entry name" value="cytochro_C551"/>
    <property type="match status" value="1"/>
</dbReference>
<proteinExistence type="predicted"/>
<dbReference type="RefSeq" id="WP_160909655.1">
    <property type="nucleotide sequence ID" value="NZ_WMEQ01000006.1"/>
</dbReference>
<evidence type="ECO:0000256" key="3">
    <source>
        <dbReference type="ARBA" id="ARBA00022723"/>
    </source>
</evidence>
<evidence type="ECO:0000256" key="7">
    <source>
        <dbReference type="PIRSR" id="PIRSR000025-2"/>
    </source>
</evidence>
<feature type="signal peptide" evidence="9">
    <location>
        <begin position="1"/>
        <end position="18"/>
    </location>
</feature>
<comment type="caution">
    <text evidence="11">The sequence shown here is derived from an EMBL/GenBank/DDBJ whole genome shotgun (WGS) entry which is preliminary data.</text>
</comment>
<dbReference type="InterPro" id="IPR051811">
    <property type="entry name" value="Cytochrome_c550/c551-like"/>
</dbReference>
<dbReference type="InterPro" id="IPR012218">
    <property type="entry name" value="Cyt_c_BACSU-c550-type"/>
</dbReference>
<dbReference type="PROSITE" id="PS51257">
    <property type="entry name" value="PROKAR_LIPOPROTEIN"/>
    <property type="match status" value="1"/>
</dbReference>
<dbReference type="AlphaFoldDB" id="A0A6I4ZYJ3"/>
<gene>
    <name evidence="11" type="ORF">GLW05_10290</name>
</gene>
<evidence type="ECO:0000256" key="4">
    <source>
        <dbReference type="ARBA" id="ARBA00022982"/>
    </source>
</evidence>
<dbReference type="GO" id="GO:0005506">
    <property type="term" value="F:iron ion binding"/>
    <property type="evidence" value="ECO:0007669"/>
    <property type="project" value="InterPro"/>
</dbReference>
<feature type="compositionally biased region" description="Acidic residues" evidence="8">
    <location>
        <begin position="23"/>
        <end position="51"/>
    </location>
</feature>
<name>A0A6I4ZYJ3_9BACI</name>
<keyword evidence="4" id="KW-0249">Electron transport</keyword>
<evidence type="ECO:0000256" key="8">
    <source>
        <dbReference type="SAM" id="MobiDB-lite"/>
    </source>
</evidence>
<keyword evidence="3 7" id="KW-0479">Metal-binding</keyword>
<feature type="binding site" description="covalent" evidence="6">
    <location>
        <position position="71"/>
    </location>
    <ligand>
        <name>heme c</name>
        <dbReference type="ChEBI" id="CHEBI:61717"/>
    </ligand>
</feature>
<dbReference type="GO" id="GO:0020037">
    <property type="term" value="F:heme binding"/>
    <property type="evidence" value="ECO:0007669"/>
    <property type="project" value="InterPro"/>
</dbReference>
<keyword evidence="5 7" id="KW-0408">Iron</keyword>
<feature type="domain" description="Cytochrome c" evidence="10">
    <location>
        <begin position="58"/>
        <end position="131"/>
    </location>
</feature>
<dbReference type="PROSITE" id="PS51007">
    <property type="entry name" value="CYTC"/>
    <property type="match status" value="1"/>
</dbReference>
<sequence>MKKYVMAILFGSALVLSACGGGGEEDGGTTTDNGEENQTEENGGDSGEEAGGDSGGEVNTAEAEKLYKQNCASCHANDLSGNVGPNLQKVGSKLDKSGIKDIIINGKGSMPPKQLEGQEAETVAAWLAMKK</sequence>
<dbReference type="InterPro" id="IPR009056">
    <property type="entry name" value="Cyt_c-like_dom"/>
</dbReference>
<keyword evidence="1" id="KW-0813">Transport</keyword>
<evidence type="ECO:0000256" key="2">
    <source>
        <dbReference type="ARBA" id="ARBA00022617"/>
    </source>
</evidence>
<comment type="PTM">
    <text evidence="6">Binds 1 heme c group covalently per subunit.</text>
</comment>
<protein>
    <submittedName>
        <fullName evidence="11">C-type cytochrome</fullName>
    </submittedName>
</protein>
<feature type="binding site" description="axial binding residue" evidence="7">
    <location>
        <position position="110"/>
    </location>
    <ligand>
        <name>heme c</name>
        <dbReference type="ChEBI" id="CHEBI:61717"/>
    </ligand>
    <ligandPart>
        <name>Fe</name>
        <dbReference type="ChEBI" id="CHEBI:18248"/>
    </ligandPart>
</feature>
<feature type="region of interest" description="Disordered" evidence="8">
    <location>
        <begin position="21"/>
        <end position="62"/>
    </location>
</feature>
<keyword evidence="2 6" id="KW-0349">Heme</keyword>
<evidence type="ECO:0000313" key="12">
    <source>
        <dbReference type="Proteomes" id="UP000468638"/>
    </source>
</evidence>
<keyword evidence="9" id="KW-0732">Signal</keyword>
<dbReference type="PIRSF" id="PIRSF000025">
    <property type="entry name" value="Cytc_Bsub_c550"/>
    <property type="match status" value="1"/>
</dbReference>
<dbReference type="InterPro" id="IPR036909">
    <property type="entry name" value="Cyt_c-like_dom_sf"/>
</dbReference>
<dbReference type="Proteomes" id="UP000468638">
    <property type="component" value="Unassembled WGS sequence"/>
</dbReference>
<evidence type="ECO:0000256" key="6">
    <source>
        <dbReference type="PIRSR" id="PIRSR000025-1"/>
    </source>
</evidence>
<dbReference type="EMBL" id="WMEQ01000006">
    <property type="protein sequence ID" value="MYL33986.1"/>
    <property type="molecule type" value="Genomic_DNA"/>
</dbReference>
<feature type="binding site" description="axial binding residue" evidence="7">
    <location>
        <position position="75"/>
    </location>
    <ligand>
        <name>heme c</name>
        <dbReference type="ChEBI" id="CHEBI:61717"/>
    </ligand>
    <ligandPart>
        <name>Fe</name>
        <dbReference type="ChEBI" id="CHEBI:18248"/>
    </ligandPart>
</feature>
<evidence type="ECO:0000256" key="5">
    <source>
        <dbReference type="ARBA" id="ARBA00023004"/>
    </source>
</evidence>
<dbReference type="SUPFAM" id="SSF46626">
    <property type="entry name" value="Cytochrome c"/>
    <property type="match status" value="1"/>
</dbReference>
<evidence type="ECO:0000256" key="1">
    <source>
        <dbReference type="ARBA" id="ARBA00022448"/>
    </source>
</evidence>
<reference evidence="11 12" key="1">
    <citation type="submission" date="2019-11" db="EMBL/GenBank/DDBJ databases">
        <title>Genome sequences of 17 halophilic strains isolated from different environments.</title>
        <authorList>
            <person name="Furrow R.E."/>
        </authorList>
    </citation>
    <scope>NUCLEOTIDE SEQUENCE [LARGE SCALE GENOMIC DNA]</scope>
    <source>
        <strain evidence="11 12">22514_16_FS</strain>
    </source>
</reference>
<dbReference type="Gene3D" id="1.10.760.10">
    <property type="entry name" value="Cytochrome c-like domain"/>
    <property type="match status" value="1"/>
</dbReference>
<evidence type="ECO:0000259" key="10">
    <source>
        <dbReference type="PROSITE" id="PS51007"/>
    </source>
</evidence>